<keyword evidence="11" id="KW-1185">Reference proteome</keyword>
<protein>
    <recommendedName>
        <fullName evidence="7">Bacterioferritin-associated ferredoxin</fullName>
    </recommendedName>
</protein>
<dbReference type="PANTHER" id="PTHR37424:SF1">
    <property type="entry name" value="BACTERIOFERRITIN-ASSOCIATED FERREDOXIN"/>
    <property type="match status" value="1"/>
</dbReference>
<dbReference type="InterPro" id="IPR041854">
    <property type="entry name" value="BFD-like_2Fe2S-bd_dom_sf"/>
</dbReference>
<keyword evidence="3" id="KW-0479">Metal-binding</keyword>
<evidence type="ECO:0000259" key="9">
    <source>
        <dbReference type="Pfam" id="PF04324"/>
    </source>
</evidence>
<sequence length="61" mass="6766">MRDKDEIICGCFDLKVEDIIKAVENGATTYDEVQEATQVGTACGQCEDEVKELIDEILAQK</sequence>
<evidence type="ECO:0000256" key="5">
    <source>
        <dbReference type="ARBA" id="ARBA00023004"/>
    </source>
</evidence>
<proteinExistence type="inferred from homology"/>
<dbReference type="Pfam" id="PF04324">
    <property type="entry name" value="Fer2_BFD"/>
    <property type="match status" value="1"/>
</dbReference>
<dbReference type="Proteomes" id="UP001623592">
    <property type="component" value="Unassembled WGS sequence"/>
</dbReference>
<gene>
    <name evidence="10" type="ORF">ACJDT4_10495</name>
</gene>
<dbReference type="EMBL" id="JBJIAA010000008">
    <property type="protein sequence ID" value="MFL0250850.1"/>
    <property type="molecule type" value="Genomic_DNA"/>
</dbReference>
<reference evidence="10 11" key="1">
    <citation type="submission" date="2024-11" db="EMBL/GenBank/DDBJ databases">
        <authorList>
            <person name="Heng Y.C."/>
            <person name="Lim A.C.H."/>
            <person name="Lee J.K.Y."/>
            <person name="Kittelmann S."/>
        </authorList>
    </citation>
    <scope>NUCLEOTIDE SEQUENCE [LARGE SCALE GENOMIC DNA]</scope>
    <source>
        <strain evidence="10 11">WILCCON 0114</strain>
    </source>
</reference>
<keyword evidence="2" id="KW-0001">2Fe-2S</keyword>
<dbReference type="PANTHER" id="PTHR37424">
    <property type="entry name" value="BACTERIOFERRITIN-ASSOCIATED FERREDOXIN"/>
    <property type="match status" value="1"/>
</dbReference>
<feature type="domain" description="BFD-like [2Fe-2S]-binding" evidence="9">
    <location>
        <begin position="7"/>
        <end position="56"/>
    </location>
</feature>
<evidence type="ECO:0000313" key="10">
    <source>
        <dbReference type="EMBL" id="MFL0250850.1"/>
    </source>
</evidence>
<dbReference type="Gene3D" id="1.10.10.1100">
    <property type="entry name" value="BFD-like [2Fe-2S]-binding domain"/>
    <property type="match status" value="1"/>
</dbReference>
<evidence type="ECO:0000256" key="1">
    <source>
        <dbReference type="ARBA" id="ARBA00022448"/>
    </source>
</evidence>
<accession>A0ABW8THC2</accession>
<organism evidence="10 11">
    <name type="scientific">Clostridium neuense</name>
    <dbReference type="NCBI Taxonomy" id="1728934"/>
    <lineage>
        <taxon>Bacteria</taxon>
        <taxon>Bacillati</taxon>
        <taxon>Bacillota</taxon>
        <taxon>Clostridia</taxon>
        <taxon>Eubacteriales</taxon>
        <taxon>Clostridiaceae</taxon>
        <taxon>Clostridium</taxon>
    </lineage>
</organism>
<evidence type="ECO:0000256" key="4">
    <source>
        <dbReference type="ARBA" id="ARBA00022982"/>
    </source>
</evidence>
<keyword evidence="1" id="KW-0813">Transport</keyword>
<comment type="caution">
    <text evidence="10">The sequence shown here is derived from an EMBL/GenBank/DDBJ whole genome shotgun (WGS) entry which is preliminary data.</text>
</comment>
<keyword evidence="5" id="KW-0408">Iron</keyword>
<comment type="similarity">
    <text evidence="8">Belongs to the Bfd family.</text>
</comment>
<evidence type="ECO:0000256" key="3">
    <source>
        <dbReference type="ARBA" id="ARBA00022723"/>
    </source>
</evidence>
<name>A0ABW8THC2_9CLOT</name>
<evidence type="ECO:0000256" key="2">
    <source>
        <dbReference type="ARBA" id="ARBA00022714"/>
    </source>
</evidence>
<evidence type="ECO:0000256" key="7">
    <source>
        <dbReference type="ARBA" id="ARBA00039386"/>
    </source>
</evidence>
<keyword evidence="4" id="KW-0249">Electron transport</keyword>
<dbReference type="InterPro" id="IPR052371">
    <property type="entry name" value="BFD-associated_ferredoxin"/>
</dbReference>
<evidence type="ECO:0000313" key="11">
    <source>
        <dbReference type="Proteomes" id="UP001623592"/>
    </source>
</evidence>
<evidence type="ECO:0000256" key="8">
    <source>
        <dbReference type="ARBA" id="ARBA00046332"/>
    </source>
</evidence>
<dbReference type="InterPro" id="IPR007419">
    <property type="entry name" value="BFD-like_2Fe2S-bd_dom"/>
</dbReference>
<evidence type="ECO:0000256" key="6">
    <source>
        <dbReference type="ARBA" id="ARBA00023014"/>
    </source>
</evidence>
<dbReference type="RefSeq" id="WP_406787515.1">
    <property type="nucleotide sequence ID" value="NZ_JBJIAA010000008.1"/>
</dbReference>
<keyword evidence="6" id="KW-0411">Iron-sulfur</keyword>